<evidence type="ECO:0000256" key="1">
    <source>
        <dbReference type="SAM" id="MobiDB-lite"/>
    </source>
</evidence>
<feature type="compositionally biased region" description="Basic residues" evidence="1">
    <location>
        <begin position="78"/>
        <end position="90"/>
    </location>
</feature>
<name>A0A3B4X0F5_SERLL</name>
<dbReference type="GeneTree" id="ENSGT00940000154847"/>
<dbReference type="STRING" id="1841481.ENSSLDP00000009665"/>
<protein>
    <submittedName>
        <fullName evidence="2">Suppressor of cytokine signaling 6</fullName>
    </submittedName>
</protein>
<feature type="region of interest" description="Disordered" evidence="1">
    <location>
        <begin position="53"/>
        <end position="106"/>
    </location>
</feature>
<accession>A0A3B4X0F5</accession>
<dbReference type="Proteomes" id="UP000261360">
    <property type="component" value="Unplaced"/>
</dbReference>
<organism evidence="2 3">
    <name type="scientific">Seriola lalandi dorsalis</name>
    <dbReference type="NCBI Taxonomy" id="1841481"/>
    <lineage>
        <taxon>Eukaryota</taxon>
        <taxon>Metazoa</taxon>
        <taxon>Chordata</taxon>
        <taxon>Craniata</taxon>
        <taxon>Vertebrata</taxon>
        <taxon>Euteleostomi</taxon>
        <taxon>Actinopterygii</taxon>
        <taxon>Neopterygii</taxon>
        <taxon>Teleostei</taxon>
        <taxon>Neoteleostei</taxon>
        <taxon>Acanthomorphata</taxon>
        <taxon>Carangaria</taxon>
        <taxon>Carangiformes</taxon>
        <taxon>Carangidae</taxon>
        <taxon>Seriola</taxon>
    </lineage>
</organism>
<proteinExistence type="predicted"/>
<evidence type="ECO:0000313" key="3">
    <source>
        <dbReference type="Proteomes" id="UP000261360"/>
    </source>
</evidence>
<keyword evidence="3" id="KW-1185">Reference proteome</keyword>
<dbReference type="Ensembl" id="ENSSLDT00000010006.1">
    <property type="protein sequence ID" value="ENSSLDP00000009665.1"/>
    <property type="gene ID" value="ENSSLDG00000007690.1"/>
</dbReference>
<reference evidence="2" key="1">
    <citation type="submission" date="2025-08" db="UniProtKB">
        <authorList>
            <consortium name="Ensembl"/>
        </authorList>
    </citation>
    <scope>IDENTIFICATION</scope>
</reference>
<evidence type="ECO:0000313" key="2">
    <source>
        <dbReference type="Ensembl" id="ENSSLDP00000009665.1"/>
    </source>
</evidence>
<dbReference type="AlphaFoldDB" id="A0A3B4X0F5"/>
<reference evidence="2" key="2">
    <citation type="submission" date="2025-09" db="UniProtKB">
        <authorList>
            <consortium name="Ensembl"/>
        </authorList>
    </citation>
    <scope>IDENTIFICATION</scope>
</reference>
<feature type="region of interest" description="Disordered" evidence="1">
    <location>
        <begin position="120"/>
        <end position="140"/>
    </location>
</feature>
<sequence>MKKISLKTIRKSLSIKGKEEGDFVMLQQPSVTTEFSKEESLFGGCYTKELSGCDLGGEEDKGGQNKGRSKSESLMGSLKRRLSAKQKAKVKGGSSAIGSVDDDDTFSSSSVPISFNEVKAQRPLRSSSLRSHHYSPSPWPLRSVNSDDSCIKMEVKVKAMVHSPSPSPSLNGVRKEFHDFQMEGLFQDQAESLKNLQQPQNGELHLNIDENDVPVVLGLTPQDYIQYTMPLDEGMYPEGSHSFCLDSSSPMEVVTEADNGSLHTDQGQEEHELVSGLPPDLFMETSVNSLLIGSAGVMLQSSRVEVPPPLSPLLPPMTSNGHIPRTFSGFTVQVEPNFHKFAVCITVGPVRKIKFYSNSLNFYPLNCTFQT</sequence>